<dbReference type="RefSeq" id="WP_031575928.1">
    <property type="nucleotide sequence ID" value="NZ_FNDZ01000004.1"/>
</dbReference>
<sequence>MRDHKNQPSSSFDPILDDYKDKEKKLMENECITGTHDEESTDRLLSRFRGNRTLYLLTQLMFILGILIALILFITRE</sequence>
<organism evidence="2 3">
    <name type="scientific">Proteiniclasticum ruminis</name>
    <dbReference type="NCBI Taxonomy" id="398199"/>
    <lineage>
        <taxon>Bacteria</taxon>
        <taxon>Bacillati</taxon>
        <taxon>Bacillota</taxon>
        <taxon>Clostridia</taxon>
        <taxon>Eubacteriales</taxon>
        <taxon>Clostridiaceae</taxon>
        <taxon>Proteiniclasticum</taxon>
    </lineage>
</organism>
<evidence type="ECO:0000313" key="3">
    <source>
        <dbReference type="Proteomes" id="UP000183255"/>
    </source>
</evidence>
<keyword evidence="1" id="KW-0472">Membrane</keyword>
<dbReference type="EMBL" id="FNDZ01000004">
    <property type="protein sequence ID" value="SDI78885.1"/>
    <property type="molecule type" value="Genomic_DNA"/>
</dbReference>
<keyword evidence="1" id="KW-1133">Transmembrane helix</keyword>
<evidence type="ECO:0000256" key="1">
    <source>
        <dbReference type="SAM" id="Phobius"/>
    </source>
</evidence>
<feature type="transmembrane region" description="Helical" evidence="1">
    <location>
        <begin position="53"/>
        <end position="74"/>
    </location>
</feature>
<proteinExistence type="predicted"/>
<name>A0A1G8NFF4_9CLOT</name>
<dbReference type="AlphaFoldDB" id="A0A1G8NFF4"/>
<keyword evidence="1" id="KW-0812">Transmembrane</keyword>
<reference evidence="2 3" key="1">
    <citation type="submission" date="2016-10" db="EMBL/GenBank/DDBJ databases">
        <authorList>
            <person name="de Groot N.N."/>
        </authorList>
    </citation>
    <scope>NUCLEOTIDE SEQUENCE [LARGE SCALE GENOMIC DNA]</scope>
    <source>
        <strain evidence="2 3">CGMCC 1.5058</strain>
    </source>
</reference>
<accession>A0A1G8NFF4</accession>
<dbReference type="Proteomes" id="UP000183255">
    <property type="component" value="Unassembled WGS sequence"/>
</dbReference>
<protein>
    <submittedName>
        <fullName evidence="2">Uncharacterized protein</fullName>
    </submittedName>
</protein>
<evidence type="ECO:0000313" key="2">
    <source>
        <dbReference type="EMBL" id="SDI78885.1"/>
    </source>
</evidence>
<gene>
    <name evidence="2" type="ORF">SAMN05421804_104188</name>
</gene>